<reference evidence="2" key="1">
    <citation type="journal article" date="2019" name="Int. J. Syst. Evol. Microbiol.">
        <title>The Global Catalogue of Microorganisms (GCM) 10K type strain sequencing project: providing services to taxonomists for standard genome sequencing and annotation.</title>
        <authorList>
            <consortium name="The Broad Institute Genomics Platform"/>
            <consortium name="The Broad Institute Genome Sequencing Center for Infectious Disease"/>
            <person name="Wu L."/>
            <person name="Ma J."/>
        </authorList>
    </citation>
    <scope>NUCLEOTIDE SEQUENCE [LARGE SCALE GENOMIC DNA]</scope>
    <source>
        <strain evidence="2">CCUG 54939</strain>
    </source>
</reference>
<gene>
    <name evidence="1" type="ORF">ACFOSS_12615</name>
</gene>
<name>A0ABV8CQN2_9GAMM</name>
<organism evidence="1 2">
    <name type="scientific">Pseudaeromonas sharmana</name>
    <dbReference type="NCBI Taxonomy" id="328412"/>
    <lineage>
        <taxon>Bacteria</taxon>
        <taxon>Pseudomonadati</taxon>
        <taxon>Pseudomonadota</taxon>
        <taxon>Gammaproteobacteria</taxon>
        <taxon>Aeromonadales</taxon>
        <taxon>Aeromonadaceae</taxon>
        <taxon>Pseudaeromonas</taxon>
    </lineage>
</organism>
<accession>A0ABV8CQN2</accession>
<proteinExistence type="predicted"/>
<dbReference type="Proteomes" id="UP001595692">
    <property type="component" value="Unassembled WGS sequence"/>
</dbReference>
<dbReference type="RefSeq" id="WP_377153031.1">
    <property type="nucleotide sequence ID" value="NZ_JBHSAF010000014.1"/>
</dbReference>
<dbReference type="InterPro" id="IPR024019">
    <property type="entry name" value="CHP04096"/>
</dbReference>
<dbReference type="GO" id="GO:0008168">
    <property type="term" value="F:methyltransferase activity"/>
    <property type="evidence" value="ECO:0007669"/>
    <property type="project" value="UniProtKB-KW"/>
</dbReference>
<sequence>MLTPEQFCQRVDKLAVGKRLPDAIYLHRDALQQSDEALGRFVQAVALALKIPDDGWNVIKLGRQAFRLSLLHYPTFFSDAYPALHRSITVDLAKLQHRIMEYQEQENPPILHRKEQMVLPTHQDHEAFCLITQEGEAAGLYAEPRRIGFKQSWERLINRHGYTLVDGRLFRNSMLAAPQADNEPTIDRHKTALVRYELSAPMKALAKHGYLSGEYSLFDYGCGRGDDLRELEAHGIDALGWDPNFRPEGDKVASALVNLGYVINVIEDRDERIEALLGAWALADTLLVVSAMLGSEEFIAQFKPYKDGIITSRNTFQKYFNQSELRGFIERTLDEQPIAIAPGIFFVFKDKLEEQRFLAGRQKRHHGWQQLSTPRISQEEKKRALLESHQELFNAFWQQCLGLGRVPANEEFARSAELRALIGSHRQALLLLAEGESEQSQQLAQARAERIEDLLVYFALNLFDKRKPYTQLPDELKRDIKAFFGDYRSLQQQAVALLYAIASPQQIAAACQLAHQQLLASLLFADHSLLLHKRYINELPALLRVYVGAASQLYGELDEIDVVKIHIQSGKVSLMGYDDFEQPIPYLRERVKIKMAEQDVDFFDYVDEQRRPPLLNKSYLLPAEHPDFAKQRSLEQRLGTLLGVDLSQDLNLSRIEFEAGLKQAEVRIGGFRLYRR</sequence>
<evidence type="ECO:0000313" key="1">
    <source>
        <dbReference type="EMBL" id="MFC3914304.1"/>
    </source>
</evidence>
<comment type="caution">
    <text evidence="1">The sequence shown here is derived from an EMBL/GenBank/DDBJ whole genome shotgun (WGS) entry which is preliminary data.</text>
</comment>
<dbReference type="EMBL" id="JBHSAF010000014">
    <property type="protein sequence ID" value="MFC3914304.1"/>
    <property type="molecule type" value="Genomic_DNA"/>
</dbReference>
<dbReference type="NCBIfam" id="TIGR04096">
    <property type="entry name" value="dnd_rel_methyl"/>
    <property type="match status" value="1"/>
</dbReference>
<keyword evidence="1" id="KW-0489">Methyltransferase</keyword>
<protein>
    <submittedName>
        <fullName evidence="1">DNA phosphorothioation-associated putative methyltransferase</fullName>
    </submittedName>
</protein>
<keyword evidence="1" id="KW-0808">Transferase</keyword>
<keyword evidence="2" id="KW-1185">Reference proteome</keyword>
<dbReference type="GO" id="GO:0032259">
    <property type="term" value="P:methylation"/>
    <property type="evidence" value="ECO:0007669"/>
    <property type="project" value="UniProtKB-KW"/>
</dbReference>
<evidence type="ECO:0000313" key="2">
    <source>
        <dbReference type="Proteomes" id="UP001595692"/>
    </source>
</evidence>